<organism evidence="1">
    <name type="scientific">Homalodisca liturata</name>
    <dbReference type="NCBI Taxonomy" id="320908"/>
    <lineage>
        <taxon>Eukaryota</taxon>
        <taxon>Metazoa</taxon>
        <taxon>Ecdysozoa</taxon>
        <taxon>Arthropoda</taxon>
        <taxon>Hexapoda</taxon>
        <taxon>Insecta</taxon>
        <taxon>Pterygota</taxon>
        <taxon>Neoptera</taxon>
        <taxon>Paraneoptera</taxon>
        <taxon>Hemiptera</taxon>
        <taxon>Auchenorrhyncha</taxon>
        <taxon>Membracoidea</taxon>
        <taxon>Cicadellidae</taxon>
        <taxon>Cicadellinae</taxon>
        <taxon>Proconiini</taxon>
        <taxon>Homalodisca</taxon>
    </lineage>
</organism>
<name>A0A1B6HD02_9HEMI</name>
<reference evidence="1" key="1">
    <citation type="submission" date="2015-11" db="EMBL/GenBank/DDBJ databases">
        <title>De novo transcriptome assembly of four potential Pierce s Disease insect vectors from Arizona vineyards.</title>
        <authorList>
            <person name="Tassone E.E."/>
        </authorList>
    </citation>
    <scope>NUCLEOTIDE SEQUENCE</scope>
</reference>
<accession>A0A1B6HD02</accession>
<gene>
    <name evidence="1" type="ORF">g.2864</name>
</gene>
<proteinExistence type="predicted"/>
<protein>
    <submittedName>
        <fullName evidence="1">Uncharacterized protein</fullName>
    </submittedName>
</protein>
<dbReference type="EMBL" id="GECU01035082">
    <property type="protein sequence ID" value="JAS72624.1"/>
    <property type="molecule type" value="Transcribed_RNA"/>
</dbReference>
<dbReference type="AlphaFoldDB" id="A0A1B6HD02"/>
<evidence type="ECO:0000313" key="1">
    <source>
        <dbReference type="EMBL" id="JAS72624.1"/>
    </source>
</evidence>
<sequence length="292" mass="33222">MLPVKISESLIEVEVARCSKHNSSKPQSFKWANCPFAFFLWPELPLLTEKEEHPVELDLAVSSENIYEMCELCGQCFDPKSLPEDGIKMDVLISGEGTSTENYHPALVECDTSEDEDCDDDNDRNKSEEGICFPTDKSTYEIQQSICHHYGDVLGTGECGNYEINCPLEESSSENICFQDEAVKDSQETFTSDQEINCSTDESTYEIEKRICNQNGSLEYIEDYKEFNTVENALNNMKGPNYLNTQTKIKGNQRNNRTNLSENLSYDSDEDESYQKGCCLIKMKKLSPRNKL</sequence>